<feature type="transmembrane region" description="Helical" evidence="2">
    <location>
        <begin position="25"/>
        <end position="43"/>
    </location>
</feature>
<gene>
    <name evidence="3" type="ORF">AQPW35_48870</name>
</gene>
<dbReference type="Pfam" id="PF13347">
    <property type="entry name" value="MFS_2"/>
    <property type="match status" value="1"/>
</dbReference>
<dbReference type="InterPro" id="IPR036259">
    <property type="entry name" value="MFS_trans_sf"/>
</dbReference>
<evidence type="ECO:0000313" key="3">
    <source>
        <dbReference type="EMBL" id="GCL65806.1"/>
    </source>
</evidence>
<name>A0A480AY07_9BURK</name>
<keyword evidence="4" id="KW-1185">Reference proteome</keyword>
<sequence>MTNRTLSQPVGAASSGFSLADGLRYGALGAPLAFAALPLYVLLPNHYAAQLGVPLAGLGAVLLGTRALDALIDPWLGRMVDAGLARPRRQVLAAAAGAALLMALGFAALFFPQVQGSDALLAWCAVALVVTCLGYSALGVLHQAWGARLGGGATAQARITGWREGLSLAGVLAASVLPALAGVPVMVVTCITLLALAIWALSGAPFRAAPLRLLQTGTASEPGAWLLPWRTPAFRRLMAVFLLNGVASAIPATLVIFFIRDRLQAPAWEPAFLGSYFAAAALSMPLWVRAVARFGLLRCWLAGMGLAIAAFMWAARLGSDDTAAFLAICIASGVALGADLAVPGALLTGVIQRAGHALRHEGNYFGWWTCANKLNLALAAGLALPALQWLGYAPGATDPTALNALAVVYAAVPCLLKAGAAGLLWTFRTHLDRP</sequence>
<feature type="transmembrane region" description="Helical" evidence="2">
    <location>
        <begin position="372"/>
        <end position="392"/>
    </location>
</feature>
<dbReference type="OrthoDB" id="181905at2"/>
<keyword evidence="2" id="KW-0472">Membrane</keyword>
<proteinExistence type="inferred from homology"/>
<feature type="transmembrane region" description="Helical" evidence="2">
    <location>
        <begin position="295"/>
        <end position="317"/>
    </location>
</feature>
<evidence type="ECO:0000256" key="1">
    <source>
        <dbReference type="ARBA" id="ARBA00009617"/>
    </source>
</evidence>
<feature type="transmembrane region" description="Helical" evidence="2">
    <location>
        <begin position="120"/>
        <end position="141"/>
    </location>
</feature>
<reference evidence="4" key="1">
    <citation type="submission" date="2019-03" db="EMBL/GenBank/DDBJ databases">
        <title>Aquabacterium pictum sp.nov., the first bacteriochlorophyll a-containing freshwater bacterium in the genus Aquabacterium of the class Betaproteobacteria.</title>
        <authorList>
            <person name="Hirose S."/>
            <person name="Tank M."/>
            <person name="Hara E."/>
            <person name="Tamaki H."/>
            <person name="Takaichi S."/>
            <person name="Haruta S."/>
            <person name="Hanada S."/>
        </authorList>
    </citation>
    <scope>NUCLEOTIDE SEQUENCE [LARGE SCALE GENOMIC DNA]</scope>
    <source>
        <strain evidence="4">W35</strain>
    </source>
</reference>
<feature type="transmembrane region" description="Helical" evidence="2">
    <location>
        <begin position="323"/>
        <end position="351"/>
    </location>
</feature>
<dbReference type="PANTHER" id="PTHR11328:SF24">
    <property type="entry name" value="MAJOR FACILITATOR SUPERFAMILY (MFS) PROFILE DOMAIN-CONTAINING PROTEIN"/>
    <property type="match status" value="1"/>
</dbReference>
<keyword evidence="2" id="KW-0812">Transmembrane</keyword>
<organism evidence="3 4">
    <name type="scientific">Pseudaquabacterium pictum</name>
    <dbReference type="NCBI Taxonomy" id="2315236"/>
    <lineage>
        <taxon>Bacteria</taxon>
        <taxon>Pseudomonadati</taxon>
        <taxon>Pseudomonadota</taxon>
        <taxon>Betaproteobacteria</taxon>
        <taxon>Burkholderiales</taxon>
        <taxon>Sphaerotilaceae</taxon>
        <taxon>Pseudaquabacterium</taxon>
    </lineage>
</organism>
<dbReference type="GO" id="GO:0005886">
    <property type="term" value="C:plasma membrane"/>
    <property type="evidence" value="ECO:0007669"/>
    <property type="project" value="TreeGrafter"/>
</dbReference>
<protein>
    <submittedName>
        <fullName evidence="3">MFS transporter</fullName>
    </submittedName>
</protein>
<dbReference type="GO" id="GO:0015293">
    <property type="term" value="F:symporter activity"/>
    <property type="evidence" value="ECO:0007669"/>
    <property type="project" value="InterPro"/>
</dbReference>
<feature type="transmembrane region" description="Helical" evidence="2">
    <location>
        <begin position="49"/>
        <end position="71"/>
    </location>
</feature>
<dbReference type="InterPro" id="IPR039672">
    <property type="entry name" value="MFS_2"/>
</dbReference>
<feature type="transmembrane region" description="Helical" evidence="2">
    <location>
        <begin position="271"/>
        <end position="288"/>
    </location>
</feature>
<accession>A0A480AY07</accession>
<dbReference type="AlphaFoldDB" id="A0A480AY07"/>
<dbReference type="RefSeq" id="WP_137735508.1">
    <property type="nucleotide sequence ID" value="NZ_BJCL01000020.1"/>
</dbReference>
<feature type="transmembrane region" description="Helical" evidence="2">
    <location>
        <begin position="186"/>
        <end position="206"/>
    </location>
</feature>
<dbReference type="PANTHER" id="PTHR11328">
    <property type="entry name" value="MAJOR FACILITATOR SUPERFAMILY DOMAIN-CONTAINING PROTEIN"/>
    <property type="match status" value="1"/>
</dbReference>
<evidence type="ECO:0000313" key="4">
    <source>
        <dbReference type="Proteomes" id="UP000301751"/>
    </source>
</evidence>
<dbReference type="SUPFAM" id="SSF103473">
    <property type="entry name" value="MFS general substrate transporter"/>
    <property type="match status" value="1"/>
</dbReference>
<evidence type="ECO:0000256" key="2">
    <source>
        <dbReference type="SAM" id="Phobius"/>
    </source>
</evidence>
<keyword evidence="2" id="KW-1133">Transmembrane helix</keyword>
<comment type="caution">
    <text evidence="3">The sequence shown here is derived from an EMBL/GenBank/DDBJ whole genome shotgun (WGS) entry which is preliminary data.</text>
</comment>
<comment type="similarity">
    <text evidence="1">Belongs to the sodium:galactoside symporter (TC 2.A.2) family.</text>
</comment>
<feature type="transmembrane region" description="Helical" evidence="2">
    <location>
        <begin position="91"/>
        <end position="114"/>
    </location>
</feature>
<dbReference type="GO" id="GO:0008643">
    <property type="term" value="P:carbohydrate transport"/>
    <property type="evidence" value="ECO:0007669"/>
    <property type="project" value="InterPro"/>
</dbReference>
<dbReference type="Proteomes" id="UP000301751">
    <property type="component" value="Unassembled WGS sequence"/>
</dbReference>
<dbReference type="EMBL" id="BJCL01000020">
    <property type="protein sequence ID" value="GCL65806.1"/>
    <property type="molecule type" value="Genomic_DNA"/>
</dbReference>
<feature type="transmembrane region" description="Helical" evidence="2">
    <location>
        <begin position="404"/>
        <end position="427"/>
    </location>
</feature>
<feature type="transmembrane region" description="Helical" evidence="2">
    <location>
        <begin position="237"/>
        <end position="259"/>
    </location>
</feature>